<dbReference type="AlphaFoldDB" id="V6LML8"/>
<evidence type="ECO:0000313" key="2">
    <source>
        <dbReference type="EMBL" id="KAH0574929.1"/>
    </source>
</evidence>
<organism evidence="1">
    <name type="scientific">Spironucleus salmonicida</name>
    <dbReference type="NCBI Taxonomy" id="348837"/>
    <lineage>
        <taxon>Eukaryota</taxon>
        <taxon>Metamonada</taxon>
        <taxon>Diplomonadida</taxon>
        <taxon>Hexamitidae</taxon>
        <taxon>Hexamitinae</taxon>
        <taxon>Spironucleus</taxon>
    </lineage>
</organism>
<dbReference type="EMBL" id="KI546166">
    <property type="protein sequence ID" value="EST41964.1"/>
    <property type="molecule type" value="Genomic_DNA"/>
</dbReference>
<dbReference type="VEuPathDB" id="GiardiaDB:SS50377_22545"/>
<dbReference type="Proteomes" id="UP000018208">
    <property type="component" value="Unassembled WGS sequence"/>
</dbReference>
<reference evidence="1 2" key="1">
    <citation type="journal article" date="2014" name="PLoS Genet.">
        <title>The Genome of Spironucleus salmonicida Highlights a Fish Pathogen Adapted to Fluctuating Environments.</title>
        <authorList>
            <person name="Xu F."/>
            <person name="Jerlstrom-Hultqvist J."/>
            <person name="Einarsson E."/>
            <person name="Astvaldsson A."/>
            <person name="Svard S.G."/>
            <person name="Andersson J.O."/>
        </authorList>
    </citation>
    <scope>NUCLEOTIDE SEQUENCE</scope>
    <source>
        <strain evidence="2">ATCC 50377</strain>
    </source>
</reference>
<sequence>MTSSEFNPTLPIPCKKVFFDQDAIKSTWILVAWANYQSKYHIQKFHIQALAHEASMATILFVVLHRILSQTHSTYYLWFYAKLVEQQDQRILIGAEIIVTPCMRLEVISISGSSFRINRNIDFEDVASCGQLSRQVALTVSPLTSETVLFDRQRLPILILIIRKQNFTVI</sequence>
<protein>
    <submittedName>
        <fullName evidence="1">Uncharacterized protein</fullName>
    </submittedName>
</protein>
<evidence type="ECO:0000313" key="3">
    <source>
        <dbReference type="Proteomes" id="UP000018208"/>
    </source>
</evidence>
<evidence type="ECO:0000313" key="1">
    <source>
        <dbReference type="EMBL" id="EST41964.1"/>
    </source>
</evidence>
<gene>
    <name evidence="1" type="ORF">SS50377_18269</name>
    <name evidence="2" type="ORF">SS50377_22545</name>
</gene>
<accession>V6LML8</accession>
<name>V6LML8_9EUKA</name>
<proteinExistence type="predicted"/>
<reference evidence="2" key="2">
    <citation type="submission" date="2020-12" db="EMBL/GenBank/DDBJ databases">
        <title>New Spironucleus salmonicida genome in near-complete chromosomes.</title>
        <authorList>
            <person name="Xu F."/>
            <person name="Kurt Z."/>
            <person name="Jimenez-Gonzalez A."/>
            <person name="Astvaldsson A."/>
            <person name="Andersson J.O."/>
            <person name="Svard S.G."/>
        </authorList>
    </citation>
    <scope>NUCLEOTIDE SEQUENCE</scope>
    <source>
        <strain evidence="2">ATCC 50377</strain>
    </source>
</reference>
<dbReference type="EMBL" id="AUWU02000003">
    <property type="protein sequence ID" value="KAH0574929.1"/>
    <property type="molecule type" value="Genomic_DNA"/>
</dbReference>
<keyword evidence="3" id="KW-1185">Reference proteome</keyword>